<feature type="transmembrane region" description="Helical" evidence="6">
    <location>
        <begin position="86"/>
        <end position="108"/>
    </location>
</feature>
<dbReference type="Pfam" id="PF02653">
    <property type="entry name" value="BPD_transp_2"/>
    <property type="match status" value="1"/>
</dbReference>
<feature type="transmembrane region" description="Helical" evidence="6">
    <location>
        <begin position="12"/>
        <end position="30"/>
    </location>
</feature>
<proteinExistence type="predicted"/>
<evidence type="ECO:0000256" key="2">
    <source>
        <dbReference type="ARBA" id="ARBA00022475"/>
    </source>
</evidence>
<feature type="transmembrane region" description="Helical" evidence="6">
    <location>
        <begin position="242"/>
        <end position="260"/>
    </location>
</feature>
<evidence type="ECO:0000256" key="6">
    <source>
        <dbReference type="SAM" id="Phobius"/>
    </source>
</evidence>
<feature type="transmembrane region" description="Helical" evidence="6">
    <location>
        <begin position="167"/>
        <end position="187"/>
    </location>
</feature>
<dbReference type="GO" id="GO:0015658">
    <property type="term" value="F:branched-chain amino acid transmembrane transporter activity"/>
    <property type="evidence" value="ECO:0007669"/>
    <property type="project" value="InterPro"/>
</dbReference>
<dbReference type="InterPro" id="IPR001851">
    <property type="entry name" value="ABC_transp_permease"/>
</dbReference>
<keyword evidence="3 6" id="KW-0812">Transmembrane</keyword>
<sequence>MFKKLGHTQRNLLLALTFLLAIFLLGHVVGPYNQNQIAVALTLFIGVLSINILTGLSGQLSLGQSALMAIGGYSCGLLMTKLGINMWLAIPLSAIAAALAGLLLGAVAAKLSGPYLAGTTLVLALALPTVANRFESVFGGESGISIDTGTPPQWIITLLGDISFEEWQILVTLPFAVLALYVAANLFSSRSGRSWRAVRDHESAASLMGINVARTKILVFVISSSFAGIAGALYGLRGFVGTSVFPIALSLSLLTGSILGGMRTLLGAGIGSIVIVFLPDWIGKLEEPFQFPDQITNYLPGLVTGLLLVLTVVINPGGIASSVYGLLAHLRAKKSPTSEK</sequence>
<dbReference type="CDD" id="cd06581">
    <property type="entry name" value="TM_PBP1_LivM_like"/>
    <property type="match status" value="1"/>
</dbReference>
<accession>A0A6J6GH78</accession>
<feature type="transmembrane region" description="Helical" evidence="6">
    <location>
        <begin position="36"/>
        <end position="53"/>
    </location>
</feature>
<dbReference type="EMBL" id="CAEZUD010000076">
    <property type="protein sequence ID" value="CAB4598285.1"/>
    <property type="molecule type" value="Genomic_DNA"/>
</dbReference>
<evidence type="ECO:0000313" key="7">
    <source>
        <dbReference type="EMBL" id="CAB4598285.1"/>
    </source>
</evidence>
<dbReference type="InterPro" id="IPR037294">
    <property type="entry name" value="ABC_BtuC-like"/>
</dbReference>
<feature type="transmembrane region" description="Helical" evidence="6">
    <location>
        <begin position="265"/>
        <end position="282"/>
    </location>
</feature>
<feature type="transmembrane region" description="Helical" evidence="6">
    <location>
        <begin position="302"/>
        <end position="327"/>
    </location>
</feature>
<organism evidence="7">
    <name type="scientific">freshwater metagenome</name>
    <dbReference type="NCBI Taxonomy" id="449393"/>
    <lineage>
        <taxon>unclassified sequences</taxon>
        <taxon>metagenomes</taxon>
        <taxon>ecological metagenomes</taxon>
    </lineage>
</organism>
<dbReference type="AlphaFoldDB" id="A0A6J6GH78"/>
<protein>
    <submittedName>
        <fullName evidence="7">Unannotated protein</fullName>
    </submittedName>
</protein>
<name>A0A6J6GH78_9ZZZZ</name>
<keyword evidence="5 6" id="KW-0472">Membrane</keyword>
<feature type="transmembrane region" description="Helical" evidence="6">
    <location>
        <begin position="217"/>
        <end position="236"/>
    </location>
</feature>
<gene>
    <name evidence="7" type="ORF">UFOPK1778_01098</name>
</gene>
<evidence type="ECO:0000256" key="3">
    <source>
        <dbReference type="ARBA" id="ARBA00022692"/>
    </source>
</evidence>
<evidence type="ECO:0000256" key="1">
    <source>
        <dbReference type="ARBA" id="ARBA00004651"/>
    </source>
</evidence>
<keyword evidence="2" id="KW-1003">Cell membrane</keyword>
<reference evidence="7" key="1">
    <citation type="submission" date="2020-05" db="EMBL/GenBank/DDBJ databases">
        <authorList>
            <person name="Chiriac C."/>
            <person name="Salcher M."/>
            <person name="Ghai R."/>
            <person name="Kavagutti S V."/>
        </authorList>
    </citation>
    <scope>NUCLEOTIDE SEQUENCE</scope>
</reference>
<dbReference type="GO" id="GO:0005886">
    <property type="term" value="C:plasma membrane"/>
    <property type="evidence" value="ECO:0007669"/>
    <property type="project" value="UniProtKB-SubCell"/>
</dbReference>
<dbReference type="Gene3D" id="1.10.3470.10">
    <property type="entry name" value="ABC transporter involved in vitamin B12 uptake, BtuC"/>
    <property type="match status" value="1"/>
</dbReference>
<dbReference type="PANTHER" id="PTHR30482:SF20">
    <property type="entry name" value="HIGH-AFFINITY BRANCHED-CHAIN AMINO ACID TRANSPORT SYSTEM PERMEASE PROTEIN LIVM"/>
    <property type="match status" value="1"/>
</dbReference>
<comment type="subcellular location">
    <subcellularLocation>
        <location evidence="1">Cell membrane</location>
        <topology evidence="1">Multi-pass membrane protein</topology>
    </subcellularLocation>
</comment>
<dbReference type="InterPro" id="IPR043428">
    <property type="entry name" value="LivM-like"/>
</dbReference>
<evidence type="ECO:0000256" key="4">
    <source>
        <dbReference type="ARBA" id="ARBA00022989"/>
    </source>
</evidence>
<evidence type="ECO:0000256" key="5">
    <source>
        <dbReference type="ARBA" id="ARBA00023136"/>
    </source>
</evidence>
<dbReference type="PANTHER" id="PTHR30482">
    <property type="entry name" value="HIGH-AFFINITY BRANCHED-CHAIN AMINO ACID TRANSPORT SYSTEM PERMEASE"/>
    <property type="match status" value="1"/>
</dbReference>
<keyword evidence="4 6" id="KW-1133">Transmembrane helix</keyword>